<keyword evidence="4" id="KW-0804">Transcription</keyword>
<protein>
    <submittedName>
        <fullName evidence="8">RNA polymerase sigma factor</fullName>
    </submittedName>
</protein>
<dbReference type="InterPro" id="IPR046531">
    <property type="entry name" value="DUF6596"/>
</dbReference>
<dbReference type="Pfam" id="PF08281">
    <property type="entry name" value="Sigma70_r4_2"/>
    <property type="match status" value="1"/>
</dbReference>
<dbReference type="EMBL" id="JAJOMB010000005">
    <property type="protein sequence ID" value="MCD5311699.1"/>
    <property type="molecule type" value="Genomic_DNA"/>
</dbReference>
<dbReference type="InterPro" id="IPR036388">
    <property type="entry name" value="WH-like_DNA-bd_sf"/>
</dbReference>
<organism evidence="8 9">
    <name type="scientific">Kineosporia babensis</name>
    <dbReference type="NCBI Taxonomy" id="499548"/>
    <lineage>
        <taxon>Bacteria</taxon>
        <taxon>Bacillati</taxon>
        <taxon>Actinomycetota</taxon>
        <taxon>Actinomycetes</taxon>
        <taxon>Kineosporiales</taxon>
        <taxon>Kineosporiaceae</taxon>
        <taxon>Kineosporia</taxon>
    </lineage>
</organism>
<dbReference type="GO" id="GO:0003677">
    <property type="term" value="F:DNA binding"/>
    <property type="evidence" value="ECO:0007669"/>
    <property type="project" value="InterPro"/>
</dbReference>
<evidence type="ECO:0000313" key="9">
    <source>
        <dbReference type="Proteomes" id="UP001138997"/>
    </source>
</evidence>
<dbReference type="SUPFAM" id="SSF88659">
    <property type="entry name" value="Sigma3 and sigma4 domains of RNA polymerase sigma factors"/>
    <property type="match status" value="1"/>
</dbReference>
<evidence type="ECO:0000256" key="1">
    <source>
        <dbReference type="ARBA" id="ARBA00010641"/>
    </source>
</evidence>
<dbReference type="AlphaFoldDB" id="A0A9X1ND84"/>
<comment type="similarity">
    <text evidence="1">Belongs to the sigma-70 factor family. ECF subfamily.</text>
</comment>
<dbReference type="InterPro" id="IPR013324">
    <property type="entry name" value="RNA_pol_sigma_r3/r4-like"/>
</dbReference>
<dbReference type="RefSeq" id="WP_231441160.1">
    <property type="nucleotide sequence ID" value="NZ_JAJOMB010000005.1"/>
</dbReference>
<feature type="domain" description="RNA polymerase sigma factor 70 region 4 type 2" evidence="6">
    <location>
        <begin position="112"/>
        <end position="161"/>
    </location>
</feature>
<accession>A0A9X1ND84</accession>
<name>A0A9X1ND84_9ACTN</name>
<dbReference type="PANTHER" id="PTHR47756:SF1">
    <property type="entry name" value="BLL0085 PROTEIN"/>
    <property type="match status" value="1"/>
</dbReference>
<dbReference type="InterPro" id="IPR013325">
    <property type="entry name" value="RNA_pol_sigma_r2"/>
</dbReference>
<keyword evidence="2" id="KW-0805">Transcription regulation</keyword>
<dbReference type="InterPro" id="IPR013249">
    <property type="entry name" value="RNA_pol_sigma70_r4_t2"/>
</dbReference>
<evidence type="ECO:0000259" key="6">
    <source>
        <dbReference type="Pfam" id="PF08281"/>
    </source>
</evidence>
<keyword evidence="9" id="KW-1185">Reference proteome</keyword>
<evidence type="ECO:0000256" key="4">
    <source>
        <dbReference type="ARBA" id="ARBA00023163"/>
    </source>
</evidence>
<sequence length="412" mass="44946">MQTRALVEGVWKVEATRIVATVARMVRDVGVAEEIAQDCLVTALEQWPVKGPPDNPAAWLMTTARNRAVDRIRRDQRLAANLAELGHRLPGESDLEVEPDQIEDDVLRLVFVACHPVLAAQSRVALALRLLGGLRAAEIARAFLVPEATVAQRISRAKRTLADKQVPFEVPTGADRPQRLTSVLEVIYLIFNEGYSASAGDDLLRPALCQDALHLGRSLAALMPDEPEVHGLTALMELQASRLRARTGPNGEAVVLGEQNRARWDQLLIRRGLAALEKAQALGGSFGPYTLQAAIAAAHARARTPEETDWKRIAALYQVLFTVLPSPVVALNRAVAFGMAFGPQAGLDAVDVLAEADEPAMRNYHLLPGVRADLLARLGRTEEARAEFERAAALSSNRREREALLGRLRELA</sequence>
<evidence type="ECO:0000313" key="8">
    <source>
        <dbReference type="EMBL" id="MCD5311699.1"/>
    </source>
</evidence>
<gene>
    <name evidence="8" type="ORF">LR394_12380</name>
</gene>
<dbReference type="NCBIfam" id="TIGR02937">
    <property type="entry name" value="sigma70-ECF"/>
    <property type="match status" value="1"/>
</dbReference>
<dbReference type="InterPro" id="IPR007627">
    <property type="entry name" value="RNA_pol_sigma70_r2"/>
</dbReference>
<dbReference type="PANTHER" id="PTHR47756">
    <property type="entry name" value="BLL6612 PROTEIN-RELATED"/>
    <property type="match status" value="1"/>
</dbReference>
<reference evidence="8" key="1">
    <citation type="submission" date="2021-11" db="EMBL/GenBank/DDBJ databases">
        <title>Streptomyces corallinus and Kineosporia corallina sp. nov., two new coral-derived marine actinobacteria.</title>
        <authorList>
            <person name="Buangrab K."/>
            <person name="Sutthacheep M."/>
            <person name="Yeemin T."/>
            <person name="Harunari E."/>
            <person name="Igarashi Y."/>
            <person name="Sripreechasak P."/>
            <person name="Kanchanasin P."/>
            <person name="Tanasupawat S."/>
            <person name="Phongsopitanun W."/>
        </authorList>
    </citation>
    <scope>NUCLEOTIDE SEQUENCE</scope>
    <source>
        <strain evidence="8">JCM 31032</strain>
    </source>
</reference>
<feature type="domain" description="RNA polymerase sigma-70 region 2" evidence="5">
    <location>
        <begin position="17"/>
        <end position="77"/>
    </location>
</feature>
<dbReference type="Pfam" id="PF04542">
    <property type="entry name" value="Sigma70_r2"/>
    <property type="match status" value="1"/>
</dbReference>
<dbReference type="GO" id="GO:0016987">
    <property type="term" value="F:sigma factor activity"/>
    <property type="evidence" value="ECO:0007669"/>
    <property type="project" value="UniProtKB-KW"/>
</dbReference>
<dbReference type="GO" id="GO:0006352">
    <property type="term" value="P:DNA-templated transcription initiation"/>
    <property type="evidence" value="ECO:0007669"/>
    <property type="project" value="InterPro"/>
</dbReference>
<dbReference type="Proteomes" id="UP001138997">
    <property type="component" value="Unassembled WGS sequence"/>
</dbReference>
<evidence type="ECO:0000256" key="2">
    <source>
        <dbReference type="ARBA" id="ARBA00023015"/>
    </source>
</evidence>
<dbReference type="Gene3D" id="1.10.10.10">
    <property type="entry name" value="Winged helix-like DNA-binding domain superfamily/Winged helix DNA-binding domain"/>
    <property type="match status" value="1"/>
</dbReference>
<dbReference type="Pfam" id="PF20239">
    <property type="entry name" value="DUF6596"/>
    <property type="match status" value="1"/>
</dbReference>
<comment type="caution">
    <text evidence="8">The sequence shown here is derived from an EMBL/GenBank/DDBJ whole genome shotgun (WGS) entry which is preliminary data.</text>
</comment>
<keyword evidence="3" id="KW-0731">Sigma factor</keyword>
<evidence type="ECO:0000259" key="7">
    <source>
        <dbReference type="Pfam" id="PF20239"/>
    </source>
</evidence>
<dbReference type="Gene3D" id="1.10.1740.10">
    <property type="match status" value="1"/>
</dbReference>
<dbReference type="SUPFAM" id="SSF88946">
    <property type="entry name" value="Sigma2 domain of RNA polymerase sigma factors"/>
    <property type="match status" value="1"/>
</dbReference>
<feature type="domain" description="DUF6596" evidence="7">
    <location>
        <begin position="179"/>
        <end position="279"/>
    </location>
</feature>
<evidence type="ECO:0000256" key="3">
    <source>
        <dbReference type="ARBA" id="ARBA00023082"/>
    </source>
</evidence>
<dbReference type="InterPro" id="IPR014284">
    <property type="entry name" value="RNA_pol_sigma-70_dom"/>
</dbReference>
<evidence type="ECO:0000259" key="5">
    <source>
        <dbReference type="Pfam" id="PF04542"/>
    </source>
</evidence>
<proteinExistence type="inferred from homology"/>